<sequence>LFTNVAASVWPWPRPIFRRSRTLSRNSDIPSTEVAPNAPTPSMDSINPAKKRKAAPGASVHPPQPGDNDDSDAVVPANFSLADLNRLIDQRTEDLRAETLALTSRVDGLQRENEGLLLRCESLERSVQVLKREGNWTYSAPDVPRSHWIEQGHDEEDAEEATNLTQSIKDNTYGLRSDDGDGVEVNGETLIPSDSVLNPHWKQLANAIQLSERKGIVEFYLESNQFRGGEGVRFAIDVLKSNRTVDRFSLSENSFHTTEDACKLVDAVLEHPSISEVSFKSSFREGITTYSPVKRLFCGFGTDTLLDIYLSFNGIKTNGDRCIPDFLSANPPLERLILWGNQLTDDDALNIAVALQSNTYLGYLDLENNALTEEGKRTMYHQAMFGISPSDLSTLQLVYEANLNSVSGANHTCRIWGIGGLKTFMNNGDNSAKWNRGRKLFCLLAQRHRDDRNMTQLESEFSQDGMGLVPHVLACINSYATHDKAKCHLSLLFELARDWKTPEIDAVLSRSSLENGAPPSRSASSPPAPGAAAVYVAGKPFPNMTYSSFCRKRTRNASPGVEYRDQVSPGHAVQYLLIEERGVTKARTLASRPGTSSDALSKTSSRNTTPGVEYSRRSGKYRPCRANGPPREQSTSTKSECLNIEAAVPPRVENNTTLCIPLPRNSKRTHLSVEVHEEASLHPREVQHGPPPPTARPVRPPPPGKRRELEPVNARGIVKRPWDCRAASVIVQHDGTAVLRNDFEPSPPQVRLVTSRDAGYRYAVRVGEEAECPPSRHLDATVRFGAAVRAITSAVEADPSRVSARRRHGADAAGVRREAVRPGKRRVLPRVPAGGPAAVEVEVEAKRRRRAHLVSVAATGRGRWCHRREIEQSGLGLGRSKSEDIRTLTSPQPGAHPTMDSINPARKRKAAPGASDHPPQPCDNDDPDAVVPANFSLADLNRLIDQRVEGQDRPNATRMYARASNPPAPHAVVTLASIRWKQNQTRAFYGHSYTAPTRTNTCSSS</sequence>
<feature type="compositionally biased region" description="Low complexity" evidence="3">
    <location>
        <begin position="516"/>
        <end position="531"/>
    </location>
</feature>
<feature type="compositionally biased region" description="Polar residues" evidence="3">
    <location>
        <begin position="593"/>
        <end position="610"/>
    </location>
</feature>
<feature type="region of interest" description="Disordered" evidence="3">
    <location>
        <begin position="24"/>
        <end position="74"/>
    </location>
</feature>
<comment type="caution">
    <text evidence="4">The sequence shown here is derived from an EMBL/GenBank/DDBJ whole genome shotgun (WGS) entry which is preliminary data.</text>
</comment>
<accession>K0RIF1</accession>
<dbReference type="InterPro" id="IPR032675">
    <property type="entry name" value="LRR_dom_sf"/>
</dbReference>
<evidence type="ECO:0000256" key="3">
    <source>
        <dbReference type="SAM" id="MobiDB-lite"/>
    </source>
</evidence>
<name>K0RIF1_THAOC</name>
<evidence type="ECO:0000256" key="1">
    <source>
        <dbReference type="ARBA" id="ARBA00022737"/>
    </source>
</evidence>
<dbReference type="SUPFAM" id="SSF52047">
    <property type="entry name" value="RNI-like"/>
    <property type="match status" value="1"/>
</dbReference>
<evidence type="ECO:0000313" key="5">
    <source>
        <dbReference type="Proteomes" id="UP000266841"/>
    </source>
</evidence>
<dbReference type="Gene3D" id="3.80.10.10">
    <property type="entry name" value="Ribonuclease Inhibitor"/>
    <property type="match status" value="1"/>
</dbReference>
<gene>
    <name evidence="4" type="ORF">THAOC_28716</name>
</gene>
<keyword evidence="2" id="KW-0175">Coiled coil</keyword>
<dbReference type="Proteomes" id="UP000266841">
    <property type="component" value="Unassembled WGS sequence"/>
</dbReference>
<dbReference type="OrthoDB" id="120976at2759"/>
<evidence type="ECO:0000256" key="2">
    <source>
        <dbReference type="SAM" id="Coils"/>
    </source>
</evidence>
<dbReference type="PANTHER" id="PTHR24111">
    <property type="entry name" value="LEUCINE-RICH REPEAT-CONTAINING PROTEIN 34"/>
    <property type="match status" value="1"/>
</dbReference>
<organism evidence="4 5">
    <name type="scientific">Thalassiosira oceanica</name>
    <name type="common">Marine diatom</name>
    <dbReference type="NCBI Taxonomy" id="159749"/>
    <lineage>
        <taxon>Eukaryota</taxon>
        <taxon>Sar</taxon>
        <taxon>Stramenopiles</taxon>
        <taxon>Ochrophyta</taxon>
        <taxon>Bacillariophyta</taxon>
        <taxon>Coscinodiscophyceae</taxon>
        <taxon>Thalassiosirophycidae</taxon>
        <taxon>Thalassiosirales</taxon>
        <taxon>Thalassiosiraceae</taxon>
        <taxon>Thalassiosira</taxon>
    </lineage>
</organism>
<dbReference type="EMBL" id="AGNL01040518">
    <property type="protein sequence ID" value="EJK52054.1"/>
    <property type="molecule type" value="Genomic_DNA"/>
</dbReference>
<dbReference type="eggNOG" id="ENOG502QU1H">
    <property type="taxonomic scope" value="Eukaryota"/>
</dbReference>
<keyword evidence="1" id="KW-0677">Repeat</keyword>
<protein>
    <submittedName>
        <fullName evidence="4">Uncharacterized protein</fullName>
    </submittedName>
</protein>
<proteinExistence type="predicted"/>
<dbReference type="InterPro" id="IPR052201">
    <property type="entry name" value="LRR-containing_regulator"/>
</dbReference>
<feature type="region of interest" description="Disordered" evidence="3">
    <location>
        <begin position="679"/>
        <end position="709"/>
    </location>
</feature>
<feature type="non-terminal residue" evidence="4">
    <location>
        <position position="1"/>
    </location>
</feature>
<feature type="region of interest" description="Disordered" evidence="3">
    <location>
        <begin position="875"/>
        <end position="926"/>
    </location>
</feature>
<evidence type="ECO:0000313" key="4">
    <source>
        <dbReference type="EMBL" id="EJK52054.1"/>
    </source>
</evidence>
<feature type="compositionally biased region" description="Pro residues" evidence="3">
    <location>
        <begin position="689"/>
        <end position="703"/>
    </location>
</feature>
<keyword evidence="5" id="KW-1185">Reference proteome</keyword>
<feature type="coiled-coil region" evidence="2">
    <location>
        <begin position="106"/>
        <end position="133"/>
    </location>
</feature>
<reference evidence="4 5" key="1">
    <citation type="journal article" date="2012" name="Genome Biol.">
        <title>Genome and low-iron response of an oceanic diatom adapted to chronic iron limitation.</title>
        <authorList>
            <person name="Lommer M."/>
            <person name="Specht M."/>
            <person name="Roy A.S."/>
            <person name="Kraemer L."/>
            <person name="Andreson R."/>
            <person name="Gutowska M.A."/>
            <person name="Wolf J."/>
            <person name="Bergner S.V."/>
            <person name="Schilhabel M.B."/>
            <person name="Klostermeier U.C."/>
            <person name="Beiko R.G."/>
            <person name="Rosenstiel P."/>
            <person name="Hippler M."/>
            <person name="Laroche J."/>
        </authorList>
    </citation>
    <scope>NUCLEOTIDE SEQUENCE [LARGE SCALE GENOMIC DNA]</scope>
    <source>
        <strain evidence="4 5">CCMP1005</strain>
    </source>
</reference>
<feature type="region of interest" description="Disordered" evidence="3">
    <location>
        <begin position="511"/>
        <end position="531"/>
    </location>
</feature>
<dbReference type="PANTHER" id="PTHR24111:SF0">
    <property type="entry name" value="LEUCINE-RICH REPEAT-CONTAINING PROTEIN"/>
    <property type="match status" value="1"/>
</dbReference>
<dbReference type="AlphaFoldDB" id="K0RIF1"/>
<feature type="region of interest" description="Disordered" evidence="3">
    <location>
        <begin position="587"/>
        <end position="638"/>
    </location>
</feature>